<evidence type="ECO:0000256" key="8">
    <source>
        <dbReference type="ARBA" id="ARBA00023170"/>
    </source>
</evidence>
<keyword evidence="6 10" id="KW-1133">Transmembrane helix</keyword>
<dbReference type="Pfam" id="PF02949">
    <property type="entry name" value="7tm_6"/>
    <property type="match status" value="1"/>
</dbReference>
<proteinExistence type="predicted"/>
<feature type="transmembrane region" description="Helical" evidence="10">
    <location>
        <begin position="233"/>
        <end position="253"/>
    </location>
</feature>
<dbReference type="PANTHER" id="PTHR21137">
    <property type="entry name" value="ODORANT RECEPTOR"/>
    <property type="match status" value="1"/>
</dbReference>
<sequence length="328" mass="37861">MEFSGERYYKINKILLNGLGLWPHREGKRARIKPILIDATLFYAIFAQLCPLISTEYDVNLLLKVLSNILPALIFTINYNAYYILATKIQLLMELVRKDWNALDDKREIEIKDKHARIMHTCTIAFILAVCIGNPPFDFMEASPLILDWLVPLNESRPRHLYMLTEYFVDPERYFPLILIHEIITVLIGFFVIASTGAITLVYVEHFCAMMKIVSINLCLLLQLLNMKNLPDLLAMFVILIIEICYMFIANYMGQIIIDHSEDVHNTTCNILWYNAPLKSPKLLLFLMHRTIKQVKPVVGKLFVASLEGFATLSTTSLSYFTIIYSLQ</sequence>
<evidence type="ECO:0000256" key="3">
    <source>
        <dbReference type="ARBA" id="ARBA00022606"/>
    </source>
</evidence>
<evidence type="ECO:0000256" key="10">
    <source>
        <dbReference type="SAM" id="Phobius"/>
    </source>
</evidence>
<evidence type="ECO:0000313" key="11">
    <source>
        <dbReference type="Proteomes" id="UP000515204"/>
    </source>
</evidence>
<evidence type="ECO:0000256" key="4">
    <source>
        <dbReference type="ARBA" id="ARBA00022692"/>
    </source>
</evidence>
<keyword evidence="8" id="KW-0675">Receptor</keyword>
<dbReference type="GO" id="GO:0004984">
    <property type="term" value="F:olfactory receptor activity"/>
    <property type="evidence" value="ECO:0007669"/>
    <property type="project" value="InterPro"/>
</dbReference>
<keyword evidence="4 10" id="KW-0812">Transmembrane</keyword>
<evidence type="ECO:0000256" key="2">
    <source>
        <dbReference type="ARBA" id="ARBA00022475"/>
    </source>
</evidence>
<evidence type="ECO:0000256" key="7">
    <source>
        <dbReference type="ARBA" id="ARBA00023136"/>
    </source>
</evidence>
<feature type="transmembrane region" description="Helical" evidence="10">
    <location>
        <begin position="174"/>
        <end position="202"/>
    </location>
</feature>
<keyword evidence="7 10" id="KW-0472">Membrane</keyword>
<dbReference type="PANTHER" id="PTHR21137:SF35">
    <property type="entry name" value="ODORANT RECEPTOR 19A-RELATED"/>
    <property type="match status" value="1"/>
</dbReference>
<dbReference type="InterPro" id="IPR004117">
    <property type="entry name" value="7tm6_olfct_rcpt"/>
</dbReference>
<gene>
    <name evidence="12" type="primary">LOC106748296</name>
</gene>
<dbReference type="KEGG" id="dqu:106748296"/>
<organism evidence="11 12">
    <name type="scientific">Dinoponera quadriceps</name>
    <name type="common">South American ant</name>
    <dbReference type="NCBI Taxonomy" id="609295"/>
    <lineage>
        <taxon>Eukaryota</taxon>
        <taxon>Metazoa</taxon>
        <taxon>Ecdysozoa</taxon>
        <taxon>Arthropoda</taxon>
        <taxon>Hexapoda</taxon>
        <taxon>Insecta</taxon>
        <taxon>Pterygota</taxon>
        <taxon>Neoptera</taxon>
        <taxon>Endopterygota</taxon>
        <taxon>Hymenoptera</taxon>
        <taxon>Apocrita</taxon>
        <taxon>Aculeata</taxon>
        <taxon>Formicoidea</taxon>
        <taxon>Formicidae</taxon>
        <taxon>Ponerinae</taxon>
        <taxon>Ponerini</taxon>
        <taxon>Dinoponera</taxon>
    </lineage>
</organism>
<protein>
    <submittedName>
        <fullName evidence="12">Uncharacterized protein LOC106748296</fullName>
    </submittedName>
</protein>
<dbReference type="Proteomes" id="UP000515204">
    <property type="component" value="Unplaced"/>
</dbReference>
<dbReference type="OrthoDB" id="7696577at2759"/>
<comment type="subcellular location">
    <subcellularLocation>
        <location evidence="1">Cell membrane</location>
        <topology evidence="1">Multi-pass membrane protein</topology>
    </subcellularLocation>
</comment>
<feature type="transmembrane region" description="Helical" evidence="10">
    <location>
        <begin position="66"/>
        <end position="85"/>
    </location>
</feature>
<dbReference type="GeneID" id="106748296"/>
<evidence type="ECO:0000256" key="6">
    <source>
        <dbReference type="ARBA" id="ARBA00022989"/>
    </source>
</evidence>
<dbReference type="RefSeq" id="XP_014482173.1">
    <property type="nucleotide sequence ID" value="XM_014626687.1"/>
</dbReference>
<evidence type="ECO:0000256" key="9">
    <source>
        <dbReference type="ARBA" id="ARBA00023224"/>
    </source>
</evidence>
<name>A0A6P3XW91_DINQU</name>
<dbReference type="AlphaFoldDB" id="A0A6P3XW91"/>
<feature type="transmembrane region" description="Helical" evidence="10">
    <location>
        <begin position="35"/>
        <end position="54"/>
    </location>
</feature>
<dbReference type="GO" id="GO:0005886">
    <property type="term" value="C:plasma membrane"/>
    <property type="evidence" value="ECO:0007669"/>
    <property type="project" value="UniProtKB-SubCell"/>
</dbReference>
<keyword evidence="2" id="KW-1003">Cell membrane</keyword>
<evidence type="ECO:0000313" key="12">
    <source>
        <dbReference type="RefSeq" id="XP_014482173.1"/>
    </source>
</evidence>
<dbReference type="GO" id="GO:0005549">
    <property type="term" value="F:odorant binding"/>
    <property type="evidence" value="ECO:0007669"/>
    <property type="project" value="InterPro"/>
</dbReference>
<keyword evidence="9" id="KW-0807">Transducer</keyword>
<dbReference type="GO" id="GO:0007165">
    <property type="term" value="P:signal transduction"/>
    <property type="evidence" value="ECO:0007669"/>
    <property type="project" value="UniProtKB-KW"/>
</dbReference>
<evidence type="ECO:0000256" key="5">
    <source>
        <dbReference type="ARBA" id="ARBA00022725"/>
    </source>
</evidence>
<accession>A0A6P3XW91</accession>
<evidence type="ECO:0000256" key="1">
    <source>
        <dbReference type="ARBA" id="ARBA00004651"/>
    </source>
</evidence>
<reference evidence="12" key="1">
    <citation type="submission" date="2025-08" db="UniProtKB">
        <authorList>
            <consortium name="RefSeq"/>
        </authorList>
    </citation>
    <scope>IDENTIFICATION</scope>
</reference>
<keyword evidence="5" id="KW-0552">Olfaction</keyword>
<keyword evidence="11" id="KW-1185">Reference proteome</keyword>
<keyword evidence="3" id="KW-0716">Sensory transduction</keyword>